<name>A0A915PP56_9BILA</name>
<accession>A0A915PP56</accession>
<dbReference type="Proteomes" id="UP000887581">
    <property type="component" value="Unplaced"/>
</dbReference>
<proteinExistence type="predicted"/>
<evidence type="ECO:0000313" key="1">
    <source>
        <dbReference type="Proteomes" id="UP000887581"/>
    </source>
</evidence>
<keyword evidence="1" id="KW-1185">Reference proteome</keyword>
<organism evidence="1 2">
    <name type="scientific">Setaria digitata</name>
    <dbReference type="NCBI Taxonomy" id="48799"/>
    <lineage>
        <taxon>Eukaryota</taxon>
        <taxon>Metazoa</taxon>
        <taxon>Ecdysozoa</taxon>
        <taxon>Nematoda</taxon>
        <taxon>Chromadorea</taxon>
        <taxon>Rhabditida</taxon>
        <taxon>Spirurina</taxon>
        <taxon>Spiruromorpha</taxon>
        <taxon>Filarioidea</taxon>
        <taxon>Setariidae</taxon>
        <taxon>Setaria</taxon>
    </lineage>
</organism>
<dbReference type="WBParaSite" id="sdigi.contig290.g7116.t1">
    <property type="protein sequence ID" value="sdigi.contig290.g7116.t1"/>
    <property type="gene ID" value="sdigi.contig290.g7116"/>
</dbReference>
<evidence type="ECO:0000313" key="2">
    <source>
        <dbReference type="WBParaSite" id="sdigi.contig290.g7116.t1"/>
    </source>
</evidence>
<reference evidence="2" key="1">
    <citation type="submission" date="2022-11" db="UniProtKB">
        <authorList>
            <consortium name="WormBaseParasite"/>
        </authorList>
    </citation>
    <scope>IDENTIFICATION</scope>
</reference>
<dbReference type="AlphaFoldDB" id="A0A915PP56"/>
<protein>
    <submittedName>
        <fullName evidence="2">Uncharacterized protein</fullName>
    </submittedName>
</protein>
<sequence length="55" mass="6350">MRDAWKFRGRLAMKAVPTTRITGRDVEHAEVQLRKRAFVGPAAENIFHFASIHMQ</sequence>